<dbReference type="STRING" id="1367847.JCM7686_1203"/>
<dbReference type="Proteomes" id="UP000015480">
    <property type="component" value="Chromosome"/>
</dbReference>
<evidence type="ECO:0000256" key="1">
    <source>
        <dbReference type="ARBA" id="ARBA00022714"/>
    </source>
</evidence>
<dbReference type="RefSeq" id="WP_020949950.1">
    <property type="nucleotide sequence ID" value="NC_022041.1"/>
</dbReference>
<dbReference type="PATRIC" id="fig|1367847.3.peg.1174"/>
<dbReference type="PANTHER" id="PTHR46491">
    <property type="entry name" value="CDGSH IRON SULFUR DOMAIN PROTEIN HOMOLOG"/>
    <property type="match status" value="1"/>
</dbReference>
<evidence type="ECO:0000313" key="8">
    <source>
        <dbReference type="Proteomes" id="UP000015480"/>
    </source>
</evidence>
<evidence type="ECO:0000313" key="7">
    <source>
        <dbReference type="EMBL" id="AGT08312.1"/>
    </source>
</evidence>
<keyword evidence="3" id="KW-0408">Iron</keyword>
<keyword evidence="8" id="KW-1185">Reference proteome</keyword>
<evidence type="ECO:0000256" key="4">
    <source>
        <dbReference type="ARBA" id="ARBA00023014"/>
    </source>
</evidence>
<feature type="compositionally biased region" description="Polar residues" evidence="5">
    <location>
        <begin position="1"/>
        <end position="10"/>
    </location>
</feature>
<dbReference type="GO" id="GO:0046872">
    <property type="term" value="F:metal ion binding"/>
    <property type="evidence" value="ECO:0007669"/>
    <property type="project" value="UniProtKB-KW"/>
</dbReference>
<keyword evidence="2" id="KW-0479">Metal-binding</keyword>
<organism evidence="7 8">
    <name type="scientific">Paracoccus aminophilus JCM 7686</name>
    <dbReference type="NCBI Taxonomy" id="1367847"/>
    <lineage>
        <taxon>Bacteria</taxon>
        <taxon>Pseudomonadati</taxon>
        <taxon>Pseudomonadota</taxon>
        <taxon>Alphaproteobacteria</taxon>
        <taxon>Rhodobacterales</taxon>
        <taxon>Paracoccaceae</taxon>
        <taxon>Paracoccus</taxon>
    </lineage>
</organism>
<dbReference type="KEGG" id="pami:JCM7686_1203"/>
<dbReference type="InterPro" id="IPR052950">
    <property type="entry name" value="CISD"/>
</dbReference>
<dbReference type="Gene3D" id="3.40.5.90">
    <property type="entry name" value="CDGSH iron-sulfur domain, mitoNEET-type"/>
    <property type="match status" value="2"/>
</dbReference>
<dbReference type="SMART" id="SM00704">
    <property type="entry name" value="ZnF_CDGSH"/>
    <property type="match status" value="2"/>
</dbReference>
<evidence type="ECO:0000259" key="6">
    <source>
        <dbReference type="SMART" id="SM00704"/>
    </source>
</evidence>
<dbReference type="AlphaFoldDB" id="S5XT34"/>
<keyword evidence="1" id="KW-0001">2Fe-2S</keyword>
<dbReference type="GO" id="GO:0051537">
    <property type="term" value="F:2 iron, 2 sulfur cluster binding"/>
    <property type="evidence" value="ECO:0007669"/>
    <property type="project" value="UniProtKB-KW"/>
</dbReference>
<dbReference type="eggNOG" id="COG3369">
    <property type="taxonomic scope" value="Bacteria"/>
</dbReference>
<gene>
    <name evidence="7" type="ORF">JCM7686_1203</name>
</gene>
<feature type="domain" description="Iron-binding zinc finger CDGSH type" evidence="6">
    <location>
        <begin position="213"/>
        <end position="250"/>
    </location>
</feature>
<keyword evidence="4" id="KW-0411">Iron-sulfur</keyword>
<proteinExistence type="predicted"/>
<feature type="domain" description="Iron-binding zinc finger CDGSH type" evidence="6">
    <location>
        <begin position="60"/>
        <end position="100"/>
    </location>
</feature>
<evidence type="ECO:0000256" key="3">
    <source>
        <dbReference type="ARBA" id="ARBA00023004"/>
    </source>
</evidence>
<feature type="region of interest" description="Disordered" evidence="5">
    <location>
        <begin position="1"/>
        <end position="40"/>
    </location>
</feature>
<protein>
    <submittedName>
        <fullName evidence="7">Zinc finger domain containing protein</fullName>
    </submittedName>
</protein>
<dbReference type="PANTHER" id="PTHR46491:SF3">
    <property type="entry name" value="CDGSH IRON-SULFUR DOMAIN-CONTAINING PROTEIN 3, MITOCHONDRIAL"/>
    <property type="match status" value="1"/>
</dbReference>
<evidence type="ECO:0000256" key="5">
    <source>
        <dbReference type="SAM" id="MobiDB-lite"/>
    </source>
</evidence>
<dbReference type="EMBL" id="CP006650">
    <property type="protein sequence ID" value="AGT08312.1"/>
    <property type="molecule type" value="Genomic_DNA"/>
</dbReference>
<reference evidence="7 8" key="1">
    <citation type="journal article" date="2014" name="BMC Genomics">
        <title>Architecture and functions of a multipartite genome of the methylotrophic bacterium Paracoccus aminophilus JCM 7686, containing primary and secondary chromids.</title>
        <authorList>
            <person name="Dziewit L."/>
            <person name="Czarnecki J."/>
            <person name="Wibberg D."/>
            <person name="Radlinska M."/>
            <person name="Mrozek P."/>
            <person name="Szymczak M."/>
            <person name="Schluter A."/>
            <person name="Puhler A."/>
            <person name="Bartosik D."/>
        </authorList>
    </citation>
    <scope>NUCLEOTIDE SEQUENCE [LARGE SCALE GENOMIC DNA]</scope>
    <source>
        <strain evidence="7">JCM 7686</strain>
    </source>
</reference>
<dbReference type="GO" id="GO:0005737">
    <property type="term" value="C:cytoplasm"/>
    <property type="evidence" value="ECO:0007669"/>
    <property type="project" value="UniProtKB-ARBA"/>
</dbReference>
<dbReference type="InterPro" id="IPR016548">
    <property type="entry name" value="UCP009180"/>
</dbReference>
<dbReference type="InterPro" id="IPR042216">
    <property type="entry name" value="MitoNEET_CISD"/>
</dbReference>
<sequence>MSNSSQSHSEAPSPAGSERPATDARPAKPPRIRVSKDGPYLVSGSVPLSKKTIGTNAKRESVAWLEDGPIEAPATYALCRCGHSATKPFCDGSHTRLGFDGSETADRAEYITRAQLYPGSAMSLSDDETLCAFARFCDPHGQIWSQPPATDDPSRAQQFVAQANACPGGRLVAWDNRTGKPIETHHDPEISVIEDPAEGVSGPLWVQGGITVEAGDGFVYERRNRVALCRCGQSQNKPFCDGTHASIGFKDGL</sequence>
<evidence type="ECO:0000256" key="2">
    <source>
        <dbReference type="ARBA" id="ARBA00022723"/>
    </source>
</evidence>
<dbReference type="HOGENOM" id="CLU_1233392_0_0_5"/>
<accession>S5XT34</accession>
<dbReference type="Pfam" id="PF09360">
    <property type="entry name" value="zf-CDGSH"/>
    <property type="match status" value="2"/>
</dbReference>
<dbReference type="OrthoDB" id="9795032at2"/>
<dbReference type="PIRSF" id="PIRSF009180">
    <property type="entry name" value="UCP009180"/>
    <property type="match status" value="1"/>
</dbReference>
<dbReference type="InterPro" id="IPR018967">
    <property type="entry name" value="FeS-contain_CDGSH-typ"/>
</dbReference>
<name>S5XT34_PARAH</name>